<keyword evidence="2" id="KW-0436">Ligase</keyword>
<dbReference type="GO" id="GO:0016787">
    <property type="term" value="F:hydrolase activity"/>
    <property type="evidence" value="ECO:0007669"/>
    <property type="project" value="UniProtKB-KW"/>
</dbReference>
<evidence type="ECO:0000313" key="2">
    <source>
        <dbReference type="EMBL" id="MCO6048307.1"/>
    </source>
</evidence>
<evidence type="ECO:0000259" key="1">
    <source>
        <dbReference type="Pfam" id="PF00149"/>
    </source>
</evidence>
<protein>
    <submittedName>
        <fullName evidence="2">Ligase-associated DNA damage response endonuclease PdeM</fullName>
        <ecNumber evidence="2">3.1.-.-</ecNumber>
    </submittedName>
</protein>
<dbReference type="Gene3D" id="3.60.21.10">
    <property type="match status" value="1"/>
</dbReference>
<dbReference type="PANTHER" id="PTHR39323:SF1">
    <property type="entry name" value="BLR1149 PROTEIN"/>
    <property type="match status" value="1"/>
</dbReference>
<keyword evidence="2" id="KW-0378">Hydrolase</keyword>
<evidence type="ECO:0000313" key="3">
    <source>
        <dbReference type="Proteomes" id="UP001205906"/>
    </source>
</evidence>
<keyword evidence="2" id="KW-0540">Nuclease</keyword>
<accession>A0ABT1C0K3</accession>
<dbReference type="GO" id="GO:0016874">
    <property type="term" value="F:ligase activity"/>
    <property type="evidence" value="ECO:0007669"/>
    <property type="project" value="UniProtKB-KW"/>
</dbReference>
<feature type="domain" description="Calcineurin-like phosphoesterase" evidence="1">
    <location>
        <begin position="41"/>
        <end position="140"/>
    </location>
</feature>
<keyword evidence="3" id="KW-1185">Reference proteome</keyword>
<dbReference type="NCBIfam" id="TIGR04123">
    <property type="entry name" value="P_estr_lig_assc"/>
    <property type="match status" value="1"/>
</dbReference>
<proteinExistence type="predicted"/>
<dbReference type="GO" id="GO:0004519">
    <property type="term" value="F:endonuclease activity"/>
    <property type="evidence" value="ECO:0007669"/>
    <property type="project" value="UniProtKB-KW"/>
</dbReference>
<dbReference type="SUPFAM" id="SSF56300">
    <property type="entry name" value="Metallo-dependent phosphatases"/>
    <property type="match status" value="1"/>
</dbReference>
<dbReference type="Proteomes" id="UP001205906">
    <property type="component" value="Unassembled WGS sequence"/>
</dbReference>
<sequence>MKTETTEGIEGRGQAATSEALLHQTRVVCDHRGVLFLPDYRTLVVSDLHLEKGSSFARRGMFLPPYDTAATLKRLCALVEEYAPRTVISLGDSFHDTDGPARLIEPFRSQLADLASGREWFWITGNHDPHPPGGLPGETFTELRIAGLIFRHEPQENAEPGEVAGHLHPCAKIVARGRGLRRRCFASDGARMILPAFGSLTGSLNVLDRAYAKLFAWERFTAHMMGGTRMFAVPRTLLYPG</sequence>
<dbReference type="Pfam" id="PF00149">
    <property type="entry name" value="Metallophos"/>
    <property type="match status" value="1"/>
</dbReference>
<comment type="caution">
    <text evidence="2">The sequence shown here is derived from an EMBL/GenBank/DDBJ whole genome shotgun (WGS) entry which is preliminary data.</text>
</comment>
<keyword evidence="2" id="KW-0255">Endonuclease</keyword>
<dbReference type="RefSeq" id="WP_252815127.1">
    <property type="nucleotide sequence ID" value="NZ_JAMXQS010000001.1"/>
</dbReference>
<gene>
    <name evidence="2" type="primary">pdeM</name>
    <name evidence="2" type="ORF">NGM99_00695</name>
</gene>
<dbReference type="InterPro" id="IPR004843">
    <property type="entry name" value="Calcineurin-like_PHP"/>
</dbReference>
<dbReference type="EMBL" id="JAMXQS010000001">
    <property type="protein sequence ID" value="MCO6048307.1"/>
    <property type="molecule type" value="Genomic_DNA"/>
</dbReference>
<dbReference type="PANTHER" id="PTHR39323">
    <property type="entry name" value="BLR1149 PROTEIN"/>
    <property type="match status" value="1"/>
</dbReference>
<dbReference type="InterPro" id="IPR024173">
    <property type="entry name" value="Pesterase_MJ0037-like"/>
</dbReference>
<dbReference type="EC" id="3.1.-.-" evidence="2"/>
<reference evidence="2 3" key="1">
    <citation type="submission" date="2022-06" db="EMBL/GenBank/DDBJ databases">
        <title>Mesorhizobium sp. strain RP14 Genome sequencing and assembly.</title>
        <authorList>
            <person name="Kim I."/>
        </authorList>
    </citation>
    <scope>NUCLEOTIDE SEQUENCE [LARGE SCALE GENOMIC DNA]</scope>
    <source>
        <strain evidence="3">RP14(2022)</strain>
    </source>
</reference>
<organism evidence="2 3">
    <name type="scientific">Mesorhizobium liriopis</name>
    <dbReference type="NCBI Taxonomy" id="2953882"/>
    <lineage>
        <taxon>Bacteria</taxon>
        <taxon>Pseudomonadati</taxon>
        <taxon>Pseudomonadota</taxon>
        <taxon>Alphaproteobacteria</taxon>
        <taxon>Hyphomicrobiales</taxon>
        <taxon>Phyllobacteriaceae</taxon>
        <taxon>Mesorhizobium</taxon>
    </lineage>
</organism>
<dbReference type="InterPro" id="IPR029052">
    <property type="entry name" value="Metallo-depent_PP-like"/>
</dbReference>
<name>A0ABT1C0K3_9HYPH</name>
<dbReference type="InterPro" id="IPR026336">
    <property type="entry name" value="PdeM-like"/>
</dbReference>
<dbReference type="PIRSF" id="PIRSF000887">
    <property type="entry name" value="Pesterase_MJ0037"/>
    <property type="match status" value="1"/>
</dbReference>